<keyword evidence="3" id="KW-1185">Reference proteome</keyword>
<evidence type="ECO:0000259" key="2">
    <source>
        <dbReference type="Pfam" id="PF03732"/>
    </source>
</evidence>
<protein>
    <submittedName>
        <fullName evidence="4">Uncharacterized protein LOC120253705</fullName>
    </submittedName>
</protein>
<accession>A0AB40ASI8</accession>
<reference evidence="3" key="1">
    <citation type="submission" date="2025-05" db="UniProtKB">
        <authorList>
            <consortium name="RefSeq"/>
        </authorList>
    </citation>
    <scope>NUCLEOTIDE SEQUENCE [LARGE SCALE GENOMIC DNA]</scope>
</reference>
<name>A0AB40ASI8_DIOCR</name>
<feature type="compositionally biased region" description="Basic and acidic residues" evidence="1">
    <location>
        <begin position="281"/>
        <end position="292"/>
    </location>
</feature>
<evidence type="ECO:0000313" key="4">
    <source>
        <dbReference type="RefSeq" id="XP_039117937.1"/>
    </source>
</evidence>
<dbReference type="AlphaFoldDB" id="A0AB40ASI8"/>
<feature type="domain" description="Retrotransposon gag" evidence="2">
    <location>
        <begin position="43"/>
        <end position="99"/>
    </location>
</feature>
<dbReference type="InterPro" id="IPR005162">
    <property type="entry name" value="Retrotrans_gag_dom"/>
</dbReference>
<reference evidence="4" key="2">
    <citation type="submission" date="2025-08" db="UniProtKB">
        <authorList>
            <consortium name="RefSeq"/>
        </authorList>
    </citation>
    <scope>IDENTIFICATION</scope>
</reference>
<dbReference type="RefSeq" id="XP_039117937.1">
    <property type="nucleotide sequence ID" value="XM_039262003.1"/>
</dbReference>
<dbReference type="PANTHER" id="PTHR33223">
    <property type="entry name" value="CCHC-TYPE DOMAIN-CONTAINING PROTEIN"/>
    <property type="match status" value="1"/>
</dbReference>
<organism evidence="3 4">
    <name type="scientific">Dioscorea cayennensis subsp. rotundata</name>
    <name type="common">White Guinea yam</name>
    <name type="synonym">Dioscorea rotundata</name>
    <dbReference type="NCBI Taxonomy" id="55577"/>
    <lineage>
        <taxon>Eukaryota</taxon>
        <taxon>Viridiplantae</taxon>
        <taxon>Streptophyta</taxon>
        <taxon>Embryophyta</taxon>
        <taxon>Tracheophyta</taxon>
        <taxon>Spermatophyta</taxon>
        <taxon>Magnoliopsida</taxon>
        <taxon>Liliopsida</taxon>
        <taxon>Dioscoreales</taxon>
        <taxon>Dioscoreaceae</taxon>
        <taxon>Dioscorea</taxon>
    </lineage>
</organism>
<evidence type="ECO:0000256" key="1">
    <source>
        <dbReference type="SAM" id="MobiDB-lite"/>
    </source>
</evidence>
<dbReference type="PANTHER" id="PTHR33223:SF11">
    <property type="entry name" value="ELEMENT PROTEIN, PUTATIVE-RELATED"/>
    <property type="match status" value="1"/>
</dbReference>
<dbReference type="Pfam" id="PF03732">
    <property type="entry name" value="Retrotrans_gag"/>
    <property type="match status" value="1"/>
</dbReference>
<dbReference type="Proteomes" id="UP001515500">
    <property type="component" value="Chromosome 1"/>
</dbReference>
<proteinExistence type="predicted"/>
<feature type="region of interest" description="Disordered" evidence="1">
    <location>
        <begin position="260"/>
        <end position="304"/>
    </location>
</feature>
<sequence length="366" mass="41480">MIQNSVQFDGLADEDPHADLARFIQICSTFKINSVSDDAIRLRLFPFSLRGATYRWFTSLAPWSITTLKEMGEKFLARYFPPSKATRLRQEISSFRQAAGGALSNKLPKEAEELIENMASNECHWSTRQKPPRATGLYEVNESTSLAMKIDALTKRVMENRHATTQCPIFVTPSPPVETVDYVGGGPWGSRNQFGNAYNYGWRGSSNPSWNQGQSQYRPMISKGARFVHNEKKLDEFSTILRNVQASIQSLENQLETRKRGIPSASNDGVAIWEDPNLSDDASKENGRKTVEDSPNSNISSGHEYKPVVSYSSRLKQDKDEAQFKKFLNIFKQLHINITIIEALAQMPKYGKFLKELLTNKRKLEE</sequence>
<gene>
    <name evidence="4" type="primary">LOC120253705</name>
</gene>
<dbReference type="GeneID" id="120253705"/>
<evidence type="ECO:0000313" key="3">
    <source>
        <dbReference type="Proteomes" id="UP001515500"/>
    </source>
</evidence>